<name>A0A0F8YAW4_9ZZZZ</name>
<evidence type="ECO:0000313" key="1">
    <source>
        <dbReference type="EMBL" id="KKK78562.1"/>
    </source>
</evidence>
<dbReference type="AlphaFoldDB" id="A0A0F8YAW4"/>
<reference evidence="1" key="1">
    <citation type="journal article" date="2015" name="Nature">
        <title>Complex archaea that bridge the gap between prokaryotes and eukaryotes.</title>
        <authorList>
            <person name="Spang A."/>
            <person name="Saw J.H."/>
            <person name="Jorgensen S.L."/>
            <person name="Zaremba-Niedzwiedzka K."/>
            <person name="Martijn J."/>
            <person name="Lind A.E."/>
            <person name="van Eijk R."/>
            <person name="Schleper C."/>
            <person name="Guy L."/>
            <person name="Ettema T.J."/>
        </authorList>
    </citation>
    <scope>NUCLEOTIDE SEQUENCE</scope>
</reference>
<organism evidence="1">
    <name type="scientific">marine sediment metagenome</name>
    <dbReference type="NCBI Taxonomy" id="412755"/>
    <lineage>
        <taxon>unclassified sequences</taxon>
        <taxon>metagenomes</taxon>
        <taxon>ecological metagenomes</taxon>
    </lineage>
</organism>
<comment type="caution">
    <text evidence="1">The sequence shown here is derived from an EMBL/GenBank/DDBJ whole genome shotgun (WGS) entry which is preliminary data.</text>
</comment>
<accession>A0A0F8YAW4</accession>
<gene>
    <name evidence="1" type="ORF">LCGC14_2842300</name>
</gene>
<protein>
    <submittedName>
        <fullName evidence="1">Uncharacterized protein</fullName>
    </submittedName>
</protein>
<feature type="non-terminal residue" evidence="1">
    <location>
        <position position="35"/>
    </location>
</feature>
<proteinExistence type="predicted"/>
<sequence length="35" mass="4096">MAMKMRAYTVRGRLPFPLDMLRYDSCWPDSAVDTT</sequence>
<dbReference type="EMBL" id="LAZR01054437">
    <property type="protein sequence ID" value="KKK78562.1"/>
    <property type="molecule type" value="Genomic_DNA"/>
</dbReference>